<dbReference type="Pfam" id="PF09594">
    <property type="entry name" value="GT87"/>
    <property type="match status" value="1"/>
</dbReference>
<dbReference type="AlphaFoldDB" id="A0A7H0SNH2"/>
<sequence>MILPDLRKDLQNRRLTQLGVLLFAVGVAITIAEMFLTRIALDAAIYRRGVVAYLHDAPLYSNYIQVGDVSLPFIYPPFGALFLSPLGFFPISDSAAGYTIVILTSLLLLICTYILIRQLFSDYPPRSIALMTAGTWAVGLALEPIRLNNHFGQINVILMALVVLDILPRKRTLPQGWLIGIAAAIKISPLAMLLFFLLKKDLRPIITAGISGIIATILATIFRPNIAKEYFSVLSNIGLGGEIGVDPTYTSNSSLKAVVMRWFPSRSYLESAEGTAILNTVWVILVLLTIALGAWLILQLLRRGWDTEAWLTNAVIMLLISPISWSHHWVWLALLLPVSLIRICRTPAHSRPLALVTTLWFVLCLTVPPKWWFGDGIDVFTLPWYATILVSDYVWLAIAWLIALWWLVRHEPTTISKERSVAN</sequence>
<keyword evidence="6" id="KW-0472">Membrane</keyword>
<dbReference type="GO" id="GO:0005886">
    <property type="term" value="C:plasma membrane"/>
    <property type="evidence" value="ECO:0007669"/>
    <property type="project" value="UniProtKB-SubCell"/>
</dbReference>
<keyword evidence="4" id="KW-0812">Transmembrane</keyword>
<organism evidence="8 9">
    <name type="scientific">Corynebacterium poyangense</name>
    <dbReference type="NCBI Taxonomy" id="2684405"/>
    <lineage>
        <taxon>Bacteria</taxon>
        <taxon>Bacillati</taxon>
        <taxon>Actinomycetota</taxon>
        <taxon>Actinomycetes</taxon>
        <taxon>Mycobacteriales</taxon>
        <taxon>Corynebacteriaceae</taxon>
        <taxon>Corynebacterium</taxon>
    </lineage>
</organism>
<evidence type="ECO:0000256" key="7">
    <source>
        <dbReference type="ARBA" id="ARBA00024033"/>
    </source>
</evidence>
<evidence type="ECO:0000256" key="1">
    <source>
        <dbReference type="ARBA" id="ARBA00004651"/>
    </source>
</evidence>
<evidence type="ECO:0000313" key="8">
    <source>
        <dbReference type="EMBL" id="QNQ90097.1"/>
    </source>
</evidence>
<evidence type="ECO:0000256" key="6">
    <source>
        <dbReference type="ARBA" id="ARBA00023136"/>
    </source>
</evidence>
<evidence type="ECO:0000313" key="9">
    <source>
        <dbReference type="Proteomes" id="UP000516320"/>
    </source>
</evidence>
<comment type="subcellular location">
    <subcellularLocation>
        <location evidence="1">Cell membrane</location>
        <topology evidence="1">Multi-pass membrane protein</topology>
    </subcellularLocation>
</comment>
<comment type="similarity">
    <text evidence="7">Belongs to the glycosyltransferase 87 family.</text>
</comment>
<evidence type="ECO:0000256" key="4">
    <source>
        <dbReference type="ARBA" id="ARBA00022692"/>
    </source>
</evidence>
<keyword evidence="9" id="KW-1185">Reference proteome</keyword>
<accession>A0A7H0SNH2</accession>
<keyword evidence="3" id="KW-0808">Transferase</keyword>
<reference evidence="8 9" key="1">
    <citation type="submission" date="2019-12" db="EMBL/GenBank/DDBJ databases">
        <title>Corynebacterium sp. nov., isolated from feces of the Anser Albifrons in China.</title>
        <authorList>
            <person name="Liu Q."/>
        </authorList>
    </citation>
    <scope>NUCLEOTIDE SEQUENCE [LARGE SCALE GENOMIC DNA]</scope>
    <source>
        <strain evidence="8 9">4H37-19</strain>
    </source>
</reference>
<evidence type="ECO:0000256" key="5">
    <source>
        <dbReference type="ARBA" id="ARBA00022989"/>
    </source>
</evidence>
<dbReference type="RefSeq" id="WP_187975558.1">
    <property type="nucleotide sequence ID" value="NZ_CP046884.1"/>
</dbReference>
<dbReference type="KEGG" id="cpoy:GP475_05130"/>
<keyword evidence="5" id="KW-1133">Transmembrane helix</keyword>
<dbReference type="InterPro" id="IPR018584">
    <property type="entry name" value="GT87"/>
</dbReference>
<proteinExistence type="inferred from homology"/>
<evidence type="ECO:0000256" key="3">
    <source>
        <dbReference type="ARBA" id="ARBA00022679"/>
    </source>
</evidence>
<protein>
    <submittedName>
        <fullName evidence="8">DUF2029 domain-containing protein</fullName>
    </submittedName>
</protein>
<dbReference type="EMBL" id="CP046884">
    <property type="protein sequence ID" value="QNQ90097.1"/>
    <property type="molecule type" value="Genomic_DNA"/>
</dbReference>
<dbReference type="Proteomes" id="UP000516320">
    <property type="component" value="Chromosome"/>
</dbReference>
<name>A0A7H0SNH2_9CORY</name>
<evidence type="ECO:0000256" key="2">
    <source>
        <dbReference type="ARBA" id="ARBA00022475"/>
    </source>
</evidence>
<keyword evidence="2" id="KW-1003">Cell membrane</keyword>
<dbReference type="GO" id="GO:0016758">
    <property type="term" value="F:hexosyltransferase activity"/>
    <property type="evidence" value="ECO:0007669"/>
    <property type="project" value="InterPro"/>
</dbReference>
<gene>
    <name evidence="8" type="ORF">GP475_05130</name>
</gene>